<evidence type="ECO:0000313" key="3">
    <source>
        <dbReference type="Proteomes" id="UP000015502"/>
    </source>
</evidence>
<dbReference type="PaxDb" id="523849-OCC_01369"/>
<keyword evidence="3" id="KW-1185">Reference proteome</keyword>
<feature type="region of interest" description="Disordered" evidence="1">
    <location>
        <begin position="1"/>
        <end position="39"/>
    </location>
</feature>
<dbReference type="GeneID" id="16549365"/>
<protein>
    <submittedName>
        <fullName evidence="2">Uncharacterized protein</fullName>
    </submittedName>
</protein>
<accession>H3ZLJ9</accession>
<dbReference type="HOGENOM" id="CLU_1599100_0_0_2"/>
<reference evidence="2 3" key="1">
    <citation type="journal article" date="2012" name="J. Bacteriol.">
        <title>Genome sequence of the model hyperthermophilic archaeon Thermococcus litoralis NS-C.</title>
        <authorList>
            <person name="Gardner A.F."/>
            <person name="Kumar S."/>
            <person name="Perler F.B."/>
        </authorList>
    </citation>
    <scope>NUCLEOTIDE SEQUENCE [LARGE SCALE GENOMIC DNA]</scope>
    <source>
        <strain evidence="3">ATCC 51850 / DSM 5473 / JCM 8560 / NS-C</strain>
    </source>
</reference>
<proteinExistence type="predicted"/>
<sequence>MKYHKNLSSRANTTSQRTDSATTTQKESPKKNESSSTKAEKRKTRILYVPLDEDIYKAFGKVVREGVISAKTYSEVGNYLVIYFLELIDELGCYMERGGNVVGMLLFRDDAPDLGSVSAVVYDIIRSVAYDPDKKREFLKLVKEIRKVLVEKGYEMSDCALEEAGW</sequence>
<name>H3ZLJ9_THELN</name>
<dbReference type="AlphaFoldDB" id="H3ZLJ9"/>
<dbReference type="KEGG" id="tlt:OCC_01369"/>
<dbReference type="Proteomes" id="UP000015502">
    <property type="component" value="Chromosome"/>
</dbReference>
<dbReference type="STRING" id="523849.OCC_01369"/>
<dbReference type="EMBL" id="CP006670">
    <property type="protein sequence ID" value="EHR79137.1"/>
    <property type="molecule type" value="Genomic_DNA"/>
</dbReference>
<organism evidence="2 3">
    <name type="scientific">Thermococcus litoralis (strain ATCC 51850 / DSM 5473 / JCM 8560 / NS-C)</name>
    <dbReference type="NCBI Taxonomy" id="523849"/>
    <lineage>
        <taxon>Archaea</taxon>
        <taxon>Methanobacteriati</taxon>
        <taxon>Methanobacteriota</taxon>
        <taxon>Thermococci</taxon>
        <taxon>Thermococcales</taxon>
        <taxon>Thermococcaceae</taxon>
        <taxon>Thermococcus</taxon>
    </lineage>
</organism>
<evidence type="ECO:0000313" key="2">
    <source>
        <dbReference type="EMBL" id="EHR79137.1"/>
    </source>
</evidence>
<evidence type="ECO:0000256" key="1">
    <source>
        <dbReference type="SAM" id="MobiDB-lite"/>
    </source>
</evidence>
<feature type="compositionally biased region" description="Low complexity" evidence="1">
    <location>
        <begin position="13"/>
        <end position="25"/>
    </location>
</feature>
<dbReference type="RefSeq" id="WP_004067314.1">
    <property type="nucleotide sequence ID" value="NC_022084.1"/>
</dbReference>
<gene>
    <name evidence="2" type="ORF">OCC_01369</name>
</gene>